<reference evidence="3" key="1">
    <citation type="submission" date="2016-12" db="EMBL/GenBank/DDBJ databases">
        <authorList>
            <person name="Brunel B."/>
        </authorList>
    </citation>
    <scope>NUCLEOTIDE SEQUENCE [LARGE SCALE GENOMIC DNA]</scope>
</reference>
<dbReference type="Proteomes" id="UP000245698">
    <property type="component" value="Unassembled WGS sequence"/>
</dbReference>
<keyword evidence="3" id="KW-1185">Reference proteome</keyword>
<evidence type="ECO:0000313" key="2">
    <source>
        <dbReference type="EMBL" id="SJM32700.1"/>
    </source>
</evidence>
<accession>A0A2P9ANG5</accession>
<protein>
    <submittedName>
        <fullName evidence="2">Uncharacterized protein</fullName>
    </submittedName>
</protein>
<dbReference type="EMBL" id="FUIG01000039">
    <property type="protein sequence ID" value="SJM32700.1"/>
    <property type="molecule type" value="Genomic_DNA"/>
</dbReference>
<proteinExistence type="predicted"/>
<sequence>MHLTRHAREIAPNNDPFHTASKPTALIGQWFFSEGSRFASNATSTWNSMYNYDLERFSARRDRR</sequence>
<evidence type="ECO:0000313" key="3">
    <source>
        <dbReference type="Proteomes" id="UP000245698"/>
    </source>
</evidence>
<feature type="region of interest" description="Disordered" evidence="1">
    <location>
        <begin position="1"/>
        <end position="20"/>
    </location>
</feature>
<evidence type="ECO:0000256" key="1">
    <source>
        <dbReference type="SAM" id="MobiDB-lite"/>
    </source>
</evidence>
<dbReference type="AlphaFoldDB" id="A0A2P9ANG5"/>
<name>A0A2P9ANG5_9HYPH</name>
<gene>
    <name evidence="2" type="ORF">BQ8482_310021</name>
</gene>
<organism evidence="2 3">
    <name type="scientific">Mesorhizobium delmotii</name>
    <dbReference type="NCBI Taxonomy" id="1631247"/>
    <lineage>
        <taxon>Bacteria</taxon>
        <taxon>Pseudomonadati</taxon>
        <taxon>Pseudomonadota</taxon>
        <taxon>Alphaproteobacteria</taxon>
        <taxon>Hyphomicrobiales</taxon>
        <taxon>Phyllobacteriaceae</taxon>
        <taxon>Mesorhizobium</taxon>
    </lineage>
</organism>